<dbReference type="InterPro" id="IPR021858">
    <property type="entry name" value="Fun_TF"/>
</dbReference>
<gene>
    <name evidence="6" type="ORF">BDV25DRAFT_156227</name>
</gene>
<proteinExistence type="predicted"/>
<dbReference type="PROSITE" id="PS50048">
    <property type="entry name" value="ZN2_CY6_FUNGAL_2"/>
    <property type="match status" value="1"/>
</dbReference>
<evidence type="ECO:0000313" key="6">
    <source>
        <dbReference type="EMBL" id="KAE8149495.1"/>
    </source>
</evidence>
<keyword evidence="1" id="KW-0805">Transcription regulation</keyword>
<evidence type="ECO:0000256" key="1">
    <source>
        <dbReference type="ARBA" id="ARBA00023015"/>
    </source>
</evidence>
<dbReference type="Pfam" id="PF00172">
    <property type="entry name" value="Zn_clus"/>
    <property type="match status" value="1"/>
</dbReference>
<sequence length="462" mass="51754">MVGIPRSKGCRLCVNRKVKCDETRPHCRRCTKGGFQCPGYTRPLKFCDETLTLKRKYNGDNASKPYCGRIRKTKRVRSVASQESSIDGTLAPNLAYEALHIQMKERFNDFLNMHSASVYGAVSGWIDTNWLDYVRDQASTCGPAMLWALRAMTTFNMGLAKEDREAIICGQHMYGRAIEHLSQLLQSSSALSDETLAAAMVLAGFDQLDSDCPKSWLMHTCGIRDMICARGPEAHRHGIGRTLLVSWRPFLVLESMVHEKPCFLEDPTWAAVARGHTSEGEQGVSRALGQIIDYALIEIAKYPGYAVRTQRIIEPGTTPNPDMIRDLVADIDVTKAYLLRLLPNFSFMSVNTGPLTSVYGLIPQEHANFVVRRALDGINTEIALLNDLLTTLHRHVEDCLRAGHNDHELISRYMCLLESFKDHTISVHKKVPKTPIYHSHSKDGLIRLSKALGLPCIARAFL</sequence>
<dbReference type="Pfam" id="PF11951">
    <property type="entry name" value="Fungal_trans_2"/>
    <property type="match status" value="1"/>
</dbReference>
<organism evidence="6 7">
    <name type="scientific">Aspergillus avenaceus</name>
    <dbReference type="NCBI Taxonomy" id="36643"/>
    <lineage>
        <taxon>Eukaryota</taxon>
        <taxon>Fungi</taxon>
        <taxon>Dikarya</taxon>
        <taxon>Ascomycota</taxon>
        <taxon>Pezizomycotina</taxon>
        <taxon>Eurotiomycetes</taxon>
        <taxon>Eurotiomycetidae</taxon>
        <taxon>Eurotiales</taxon>
        <taxon>Aspergillaceae</taxon>
        <taxon>Aspergillus</taxon>
        <taxon>Aspergillus subgen. Circumdati</taxon>
    </lineage>
</organism>
<dbReference type="CDD" id="cd00067">
    <property type="entry name" value="GAL4"/>
    <property type="match status" value="1"/>
</dbReference>
<dbReference type="PANTHER" id="PTHR38111:SF6">
    <property type="entry name" value="FINGER DOMAIN PROTEIN, PUTATIVE (AFU_ORTHOLOGUE AFUA_8G01940)-RELATED"/>
    <property type="match status" value="1"/>
</dbReference>
<evidence type="ECO:0000259" key="5">
    <source>
        <dbReference type="PROSITE" id="PS50048"/>
    </source>
</evidence>
<evidence type="ECO:0000256" key="3">
    <source>
        <dbReference type="ARBA" id="ARBA00023163"/>
    </source>
</evidence>
<dbReference type="PANTHER" id="PTHR38111">
    <property type="entry name" value="ZN(2)-C6 FUNGAL-TYPE DOMAIN-CONTAINING PROTEIN-RELATED"/>
    <property type="match status" value="1"/>
</dbReference>
<accession>A0A5N6TSZ6</accession>
<keyword evidence="2" id="KW-0238">DNA-binding</keyword>
<reference evidence="6 7" key="1">
    <citation type="submission" date="2019-04" db="EMBL/GenBank/DDBJ databases">
        <title>Friends and foes A comparative genomics study of 23 Aspergillus species from section Flavi.</title>
        <authorList>
            <consortium name="DOE Joint Genome Institute"/>
            <person name="Kjaerbolling I."/>
            <person name="Vesth T."/>
            <person name="Frisvad J.C."/>
            <person name="Nybo J.L."/>
            <person name="Theobald S."/>
            <person name="Kildgaard S."/>
            <person name="Isbrandt T."/>
            <person name="Kuo A."/>
            <person name="Sato A."/>
            <person name="Lyhne E.K."/>
            <person name="Kogle M.E."/>
            <person name="Wiebenga A."/>
            <person name="Kun R.S."/>
            <person name="Lubbers R.J."/>
            <person name="Makela M.R."/>
            <person name="Barry K."/>
            <person name="Chovatia M."/>
            <person name="Clum A."/>
            <person name="Daum C."/>
            <person name="Haridas S."/>
            <person name="He G."/>
            <person name="LaButti K."/>
            <person name="Lipzen A."/>
            <person name="Mondo S."/>
            <person name="Riley R."/>
            <person name="Salamov A."/>
            <person name="Simmons B.A."/>
            <person name="Magnuson J.K."/>
            <person name="Henrissat B."/>
            <person name="Mortensen U.H."/>
            <person name="Larsen T.O."/>
            <person name="Devries R.P."/>
            <person name="Grigoriev I.V."/>
            <person name="Machida M."/>
            <person name="Baker S.E."/>
            <person name="Andersen M.R."/>
        </authorList>
    </citation>
    <scope>NUCLEOTIDE SEQUENCE [LARGE SCALE GENOMIC DNA]</scope>
    <source>
        <strain evidence="6 7">IBT 18842</strain>
    </source>
</reference>
<feature type="domain" description="Zn(2)-C6 fungal-type" evidence="5">
    <location>
        <begin position="9"/>
        <end position="37"/>
    </location>
</feature>
<dbReference type="SUPFAM" id="SSF57701">
    <property type="entry name" value="Zn2/Cys6 DNA-binding domain"/>
    <property type="match status" value="1"/>
</dbReference>
<dbReference type="InterPro" id="IPR001138">
    <property type="entry name" value="Zn2Cys6_DnaBD"/>
</dbReference>
<evidence type="ECO:0000256" key="2">
    <source>
        <dbReference type="ARBA" id="ARBA00023125"/>
    </source>
</evidence>
<evidence type="ECO:0000256" key="4">
    <source>
        <dbReference type="ARBA" id="ARBA00023242"/>
    </source>
</evidence>
<dbReference type="Proteomes" id="UP000325780">
    <property type="component" value="Unassembled WGS sequence"/>
</dbReference>
<evidence type="ECO:0000313" key="7">
    <source>
        <dbReference type="Proteomes" id="UP000325780"/>
    </source>
</evidence>
<dbReference type="GO" id="GO:0009893">
    <property type="term" value="P:positive regulation of metabolic process"/>
    <property type="evidence" value="ECO:0007669"/>
    <property type="project" value="UniProtKB-ARBA"/>
</dbReference>
<name>A0A5N6TSZ6_ASPAV</name>
<keyword evidence="4" id="KW-0539">Nucleus</keyword>
<dbReference type="GO" id="GO:0000981">
    <property type="term" value="F:DNA-binding transcription factor activity, RNA polymerase II-specific"/>
    <property type="evidence" value="ECO:0007669"/>
    <property type="project" value="InterPro"/>
</dbReference>
<keyword evidence="3" id="KW-0804">Transcription</keyword>
<dbReference type="GO" id="GO:0008270">
    <property type="term" value="F:zinc ion binding"/>
    <property type="evidence" value="ECO:0007669"/>
    <property type="project" value="InterPro"/>
</dbReference>
<dbReference type="EMBL" id="ML742121">
    <property type="protein sequence ID" value="KAE8149495.1"/>
    <property type="molecule type" value="Genomic_DNA"/>
</dbReference>
<dbReference type="InterPro" id="IPR036864">
    <property type="entry name" value="Zn2-C6_fun-type_DNA-bd_sf"/>
</dbReference>
<dbReference type="Gene3D" id="4.10.240.10">
    <property type="entry name" value="Zn(2)-C6 fungal-type DNA-binding domain"/>
    <property type="match status" value="1"/>
</dbReference>
<dbReference type="GO" id="GO:0003677">
    <property type="term" value="F:DNA binding"/>
    <property type="evidence" value="ECO:0007669"/>
    <property type="project" value="UniProtKB-KW"/>
</dbReference>
<dbReference type="AlphaFoldDB" id="A0A5N6TSZ6"/>
<dbReference type="OrthoDB" id="3525185at2759"/>
<keyword evidence="7" id="KW-1185">Reference proteome</keyword>
<protein>
    <recommendedName>
        <fullName evidence="5">Zn(2)-C6 fungal-type domain-containing protein</fullName>
    </recommendedName>
</protein>
<dbReference type="InterPro" id="IPR053178">
    <property type="entry name" value="Osmoadaptation_assoc"/>
</dbReference>